<organism evidence="1 2">
    <name type="scientific">Acinetobacter suaedae</name>
    <dbReference type="NCBI Taxonomy" id="2609668"/>
    <lineage>
        <taxon>Bacteria</taxon>
        <taxon>Pseudomonadati</taxon>
        <taxon>Pseudomonadota</taxon>
        <taxon>Gammaproteobacteria</taxon>
        <taxon>Moraxellales</taxon>
        <taxon>Moraxellaceae</taxon>
        <taxon>Acinetobacter</taxon>
    </lineage>
</organism>
<keyword evidence="2" id="KW-1185">Reference proteome</keyword>
<sequence>MIVKAAWMPPRWTAVARRYRQANKGFLLTFDPSKVSPTEGLSSNQMRVRYDTAKKFTPKI</sequence>
<name>A0A5P1UW45_9GAMM</name>
<dbReference type="KEGG" id="asue:F2A31_15180"/>
<dbReference type="Proteomes" id="UP000325177">
    <property type="component" value="Chromosome"/>
</dbReference>
<evidence type="ECO:0000313" key="2">
    <source>
        <dbReference type="Proteomes" id="UP000325177"/>
    </source>
</evidence>
<evidence type="ECO:0000313" key="1">
    <source>
        <dbReference type="EMBL" id="QER40965.1"/>
    </source>
</evidence>
<proteinExistence type="predicted"/>
<dbReference type="EMBL" id="CP043909">
    <property type="protein sequence ID" value="QER40965.1"/>
    <property type="molecule type" value="Genomic_DNA"/>
</dbReference>
<reference evidence="1 2" key="1">
    <citation type="submission" date="2019-09" db="EMBL/GenBank/DDBJ databases">
        <title>Acinetobacter sp. C16S1 isolated from saline soil.</title>
        <authorList>
            <person name="Xu L."/>
            <person name="Sun J.-Q."/>
        </authorList>
    </citation>
    <scope>NUCLEOTIDE SEQUENCE [LARGE SCALE GENOMIC DNA]</scope>
    <source>
        <strain evidence="1 2">C16S1</strain>
    </source>
</reference>
<gene>
    <name evidence="1" type="ORF">F2A31_15180</name>
</gene>
<dbReference type="AlphaFoldDB" id="A0A5P1UW45"/>
<protein>
    <submittedName>
        <fullName evidence="1">Uncharacterized protein</fullName>
    </submittedName>
</protein>
<accession>A0A5P1UW45</accession>